<dbReference type="InterPro" id="IPR036527">
    <property type="entry name" value="SCP2_sterol-bd_dom_sf"/>
</dbReference>
<proteinExistence type="inferred from homology"/>
<dbReference type="SUPFAM" id="SSF55718">
    <property type="entry name" value="SCP-like"/>
    <property type="match status" value="1"/>
</dbReference>
<dbReference type="Proteomes" id="UP000199603">
    <property type="component" value="Unassembled WGS sequence"/>
</dbReference>
<dbReference type="InterPro" id="IPR038989">
    <property type="entry name" value="UbiJ"/>
</dbReference>
<keyword evidence="4" id="KW-1185">Reference proteome</keyword>
<dbReference type="UniPathway" id="UPA00232"/>
<keyword evidence="1" id="KW-0963">Cytoplasm</keyword>
<dbReference type="EMBL" id="FNAG01000005">
    <property type="protein sequence ID" value="SDD65608.1"/>
    <property type="molecule type" value="Genomic_DNA"/>
</dbReference>
<dbReference type="GO" id="GO:0006744">
    <property type="term" value="P:ubiquinone biosynthetic process"/>
    <property type="evidence" value="ECO:0007669"/>
    <property type="project" value="UniProtKB-UniRule"/>
</dbReference>
<dbReference type="HAMAP" id="MF_02215">
    <property type="entry name" value="UbiJ"/>
    <property type="match status" value="1"/>
</dbReference>
<comment type="function">
    <text evidence="1">Required for ubiquinone (coenzyme Q) biosynthesis. Binds hydrophobic ubiquinone biosynthetic intermediates via its SCP2 domain and is essential for the stability of the Ubi complex. May constitute a docking platform where Ubi enzymes assemble and access their SCP2-bound polyprenyl substrates.</text>
</comment>
<protein>
    <recommendedName>
        <fullName evidence="1">Ubiquinone biosynthesis accessory factor UbiJ</fullName>
    </recommendedName>
</protein>
<evidence type="ECO:0000313" key="4">
    <source>
        <dbReference type="Proteomes" id="UP000199603"/>
    </source>
</evidence>
<feature type="domain" description="SCP2" evidence="2">
    <location>
        <begin position="23"/>
        <end position="119"/>
    </location>
</feature>
<dbReference type="RefSeq" id="WP_091242102.1">
    <property type="nucleotide sequence ID" value="NZ_FNAG01000005.1"/>
</dbReference>
<sequence>MSDSPTRPNPLLALGGQALEFALNRAVALDPDLPGQLQSLEGRSIELELAAPKLAARIEVQAGRLAVGPAQPTQEPDLSLKATLGAVLSRVLPGATQATPGRMKIAGDIELAQALQRIAQRYSPDLEAALSARLGDIVGVQIAKALRAALEGVRRGSRELTAAGADYLRDEAGVLVGRAELDAFCEDVDSLRDGVERSERRLQRLQQRLPSES</sequence>
<dbReference type="Pfam" id="PF02036">
    <property type="entry name" value="SCP2"/>
    <property type="match status" value="1"/>
</dbReference>
<organism evidence="3 4">
    <name type="scientific">Aquimonas voraii</name>
    <dbReference type="NCBI Taxonomy" id="265719"/>
    <lineage>
        <taxon>Bacteria</taxon>
        <taxon>Pseudomonadati</taxon>
        <taxon>Pseudomonadota</taxon>
        <taxon>Gammaproteobacteria</taxon>
        <taxon>Lysobacterales</taxon>
        <taxon>Lysobacteraceae</taxon>
        <taxon>Aquimonas</taxon>
    </lineage>
</organism>
<evidence type="ECO:0000313" key="3">
    <source>
        <dbReference type="EMBL" id="SDD65608.1"/>
    </source>
</evidence>
<comment type="subcellular location">
    <subcellularLocation>
        <location evidence="1">Cytoplasm</location>
    </subcellularLocation>
</comment>
<dbReference type="PANTHER" id="PTHR38693:SF1">
    <property type="entry name" value="UBIQUINONE BIOSYNTHESIS ACCESSORY FACTOR UBIJ"/>
    <property type="match status" value="1"/>
</dbReference>
<accession>A0A1G6WIH7</accession>
<dbReference type="GO" id="GO:0005737">
    <property type="term" value="C:cytoplasm"/>
    <property type="evidence" value="ECO:0007669"/>
    <property type="project" value="UniProtKB-SubCell"/>
</dbReference>
<gene>
    <name evidence="1" type="primary">ubiJ</name>
    <name evidence="3" type="ORF">SAMN04488509_10514</name>
</gene>
<reference evidence="3 4" key="1">
    <citation type="submission" date="2016-10" db="EMBL/GenBank/DDBJ databases">
        <authorList>
            <person name="de Groot N.N."/>
        </authorList>
    </citation>
    <scope>NUCLEOTIDE SEQUENCE [LARGE SCALE GENOMIC DNA]</scope>
    <source>
        <strain evidence="3 4">DSM 16957</strain>
    </source>
</reference>
<comment type="similarity">
    <text evidence="1">Belongs to the UbiJ family.</text>
</comment>
<comment type="pathway">
    <text evidence="1">Cofactor biosynthesis; ubiquinone biosynthesis.</text>
</comment>
<dbReference type="AlphaFoldDB" id="A0A1G6WIH7"/>
<dbReference type="STRING" id="265719.SAMN04488509_10514"/>
<name>A0A1G6WIH7_9GAMM</name>
<evidence type="ECO:0000259" key="2">
    <source>
        <dbReference type="Pfam" id="PF02036"/>
    </source>
</evidence>
<keyword evidence="3" id="KW-0830">Ubiquinone</keyword>
<dbReference type="InterPro" id="IPR003033">
    <property type="entry name" value="SCP2_sterol-bd_dom"/>
</dbReference>
<evidence type="ECO:0000256" key="1">
    <source>
        <dbReference type="HAMAP-Rule" id="MF_02215"/>
    </source>
</evidence>
<dbReference type="OrthoDB" id="5965909at2"/>
<dbReference type="PANTHER" id="PTHR38693">
    <property type="entry name" value="UBIQUINONE BIOSYNTHESIS PROTEIN UBIJ"/>
    <property type="match status" value="1"/>
</dbReference>
<keyword evidence="1" id="KW-0831">Ubiquinone biosynthesis</keyword>